<gene>
    <name evidence="3" type="ORF">DVH24_008004</name>
</gene>
<keyword evidence="4" id="KW-1185">Reference proteome</keyword>
<feature type="region of interest" description="Disordered" evidence="2">
    <location>
        <begin position="51"/>
        <end position="75"/>
    </location>
</feature>
<evidence type="ECO:0000256" key="2">
    <source>
        <dbReference type="SAM" id="MobiDB-lite"/>
    </source>
</evidence>
<feature type="compositionally biased region" description="Low complexity" evidence="2">
    <location>
        <begin position="58"/>
        <end position="69"/>
    </location>
</feature>
<dbReference type="Gene3D" id="2.40.160.200">
    <property type="entry name" value="LURP1-related"/>
    <property type="match status" value="1"/>
</dbReference>
<dbReference type="Proteomes" id="UP000290289">
    <property type="component" value="Chromosome 6"/>
</dbReference>
<evidence type="ECO:0000313" key="3">
    <source>
        <dbReference type="EMBL" id="RXH95504.1"/>
    </source>
</evidence>
<evidence type="ECO:0000313" key="4">
    <source>
        <dbReference type="Proteomes" id="UP000290289"/>
    </source>
</evidence>
<dbReference type="EMBL" id="RDQH01000332">
    <property type="protein sequence ID" value="RXH95504.1"/>
    <property type="molecule type" value="Genomic_DNA"/>
</dbReference>
<evidence type="ECO:0000256" key="1">
    <source>
        <dbReference type="ARBA" id="ARBA00005437"/>
    </source>
</evidence>
<name>A0A498JNU7_MALDO</name>
<dbReference type="InterPro" id="IPR025659">
    <property type="entry name" value="Tubby-like_C"/>
</dbReference>
<proteinExistence type="inferred from homology"/>
<organism evidence="3 4">
    <name type="scientific">Malus domestica</name>
    <name type="common">Apple</name>
    <name type="synonym">Pyrus malus</name>
    <dbReference type="NCBI Taxonomy" id="3750"/>
    <lineage>
        <taxon>Eukaryota</taxon>
        <taxon>Viridiplantae</taxon>
        <taxon>Streptophyta</taxon>
        <taxon>Embryophyta</taxon>
        <taxon>Tracheophyta</taxon>
        <taxon>Spermatophyta</taxon>
        <taxon>Magnoliopsida</taxon>
        <taxon>eudicotyledons</taxon>
        <taxon>Gunneridae</taxon>
        <taxon>Pentapetalae</taxon>
        <taxon>rosids</taxon>
        <taxon>fabids</taxon>
        <taxon>Rosales</taxon>
        <taxon>Rosaceae</taxon>
        <taxon>Amygdaloideae</taxon>
        <taxon>Maleae</taxon>
        <taxon>Malus</taxon>
    </lineage>
</organism>
<dbReference type="AlphaFoldDB" id="A0A498JNU7"/>
<comment type="caution">
    <text evidence="3">The sequence shown here is derived from an EMBL/GenBank/DDBJ whole genome shotgun (WGS) entry which is preliminary data.</text>
</comment>
<accession>A0A498JNU7</accession>
<dbReference type="InterPro" id="IPR038595">
    <property type="entry name" value="LOR_sf"/>
</dbReference>
<sequence length="75" mass="8226">MKIGAEISKYVTSTFTLWMKSLVMQGNGCTAFDANGQVVYRVDNYDDNKHGADKHASVGVGQQRKQQVVSNCKNG</sequence>
<reference evidence="3 4" key="1">
    <citation type="submission" date="2018-10" db="EMBL/GenBank/DDBJ databases">
        <title>A high-quality apple genome assembly.</title>
        <authorList>
            <person name="Hu J."/>
        </authorList>
    </citation>
    <scope>NUCLEOTIDE SEQUENCE [LARGE SCALE GENOMIC DNA]</scope>
    <source>
        <strain evidence="4">cv. HFTH1</strain>
        <tissue evidence="3">Young leaf</tissue>
    </source>
</reference>
<dbReference type="SUPFAM" id="SSF54518">
    <property type="entry name" value="Tubby C-terminal domain-like"/>
    <property type="match status" value="1"/>
</dbReference>
<dbReference type="InterPro" id="IPR007612">
    <property type="entry name" value="LOR"/>
</dbReference>
<dbReference type="Pfam" id="PF04525">
    <property type="entry name" value="LOR"/>
    <property type="match status" value="1"/>
</dbReference>
<protein>
    <submittedName>
        <fullName evidence="3">Uncharacterized protein</fullName>
    </submittedName>
</protein>
<comment type="similarity">
    <text evidence="1">Belongs to the LOR family.</text>
</comment>